<evidence type="ECO:0000313" key="2">
    <source>
        <dbReference type="EMBL" id="GCC30642.1"/>
    </source>
</evidence>
<comment type="caution">
    <text evidence="2">The sequence shown here is derived from an EMBL/GenBank/DDBJ whole genome shotgun (WGS) entry which is preliminary data.</text>
</comment>
<sequence>MTPSAGEAEDCRRRSGGLGGGRRFGFGVRGKGELHLWVRLEREEVRDSLEVVRVPGLGSYGHREPGQLDIMLGAEGDLRRPSAV</sequence>
<proteinExistence type="predicted"/>
<organism evidence="2 3">
    <name type="scientific">Chiloscyllium punctatum</name>
    <name type="common">Brownbanded bambooshark</name>
    <name type="synonym">Hemiscyllium punctatum</name>
    <dbReference type="NCBI Taxonomy" id="137246"/>
    <lineage>
        <taxon>Eukaryota</taxon>
        <taxon>Metazoa</taxon>
        <taxon>Chordata</taxon>
        <taxon>Craniata</taxon>
        <taxon>Vertebrata</taxon>
        <taxon>Chondrichthyes</taxon>
        <taxon>Elasmobranchii</taxon>
        <taxon>Galeomorphii</taxon>
        <taxon>Galeoidea</taxon>
        <taxon>Orectolobiformes</taxon>
        <taxon>Hemiscylliidae</taxon>
        <taxon>Chiloscyllium</taxon>
    </lineage>
</organism>
<dbReference type="AlphaFoldDB" id="A0A401SJQ9"/>
<accession>A0A401SJQ9</accession>
<name>A0A401SJQ9_CHIPU</name>
<feature type="region of interest" description="Disordered" evidence="1">
    <location>
        <begin position="1"/>
        <end position="24"/>
    </location>
</feature>
<protein>
    <submittedName>
        <fullName evidence="2">Uncharacterized protein</fullName>
    </submittedName>
</protein>
<keyword evidence="3" id="KW-1185">Reference proteome</keyword>
<evidence type="ECO:0000313" key="3">
    <source>
        <dbReference type="Proteomes" id="UP000287033"/>
    </source>
</evidence>
<gene>
    <name evidence="2" type="ORF">chiPu_0009095</name>
</gene>
<evidence type="ECO:0000256" key="1">
    <source>
        <dbReference type="SAM" id="MobiDB-lite"/>
    </source>
</evidence>
<dbReference type="Proteomes" id="UP000287033">
    <property type="component" value="Unassembled WGS sequence"/>
</dbReference>
<dbReference type="EMBL" id="BEZZ01000315">
    <property type="protein sequence ID" value="GCC30642.1"/>
    <property type="molecule type" value="Genomic_DNA"/>
</dbReference>
<reference evidence="2 3" key="1">
    <citation type="journal article" date="2018" name="Nat. Ecol. Evol.">
        <title>Shark genomes provide insights into elasmobranch evolution and the origin of vertebrates.</title>
        <authorList>
            <person name="Hara Y"/>
            <person name="Yamaguchi K"/>
            <person name="Onimaru K"/>
            <person name="Kadota M"/>
            <person name="Koyanagi M"/>
            <person name="Keeley SD"/>
            <person name="Tatsumi K"/>
            <person name="Tanaka K"/>
            <person name="Motone F"/>
            <person name="Kageyama Y"/>
            <person name="Nozu R"/>
            <person name="Adachi N"/>
            <person name="Nishimura O"/>
            <person name="Nakagawa R"/>
            <person name="Tanegashima C"/>
            <person name="Kiyatake I"/>
            <person name="Matsumoto R"/>
            <person name="Murakumo K"/>
            <person name="Nishida K"/>
            <person name="Terakita A"/>
            <person name="Kuratani S"/>
            <person name="Sato K"/>
            <person name="Hyodo S Kuraku.S."/>
        </authorList>
    </citation>
    <scope>NUCLEOTIDE SEQUENCE [LARGE SCALE GENOMIC DNA]</scope>
</reference>